<comment type="caution">
    <text evidence="4">The sequence shown here is derived from an EMBL/GenBank/DDBJ whole genome shotgun (WGS) entry which is preliminary data.</text>
</comment>
<dbReference type="InterPro" id="IPR000160">
    <property type="entry name" value="GGDEF_dom"/>
</dbReference>
<dbReference type="InterPro" id="IPR035919">
    <property type="entry name" value="EAL_sf"/>
</dbReference>
<accession>A0A937FD35</accession>
<keyword evidence="1" id="KW-0812">Transmembrane</keyword>
<dbReference type="NCBIfam" id="TIGR00254">
    <property type="entry name" value="GGDEF"/>
    <property type="match status" value="1"/>
</dbReference>
<feature type="transmembrane region" description="Helical" evidence="1">
    <location>
        <begin position="6"/>
        <end position="26"/>
    </location>
</feature>
<keyword evidence="1" id="KW-1133">Transmembrane helix</keyword>
<dbReference type="InterPro" id="IPR052155">
    <property type="entry name" value="Biofilm_reg_signaling"/>
</dbReference>
<dbReference type="AlphaFoldDB" id="A0A937FD35"/>
<dbReference type="FunFam" id="3.20.20.450:FF:000001">
    <property type="entry name" value="Cyclic di-GMP phosphodiesterase yahA"/>
    <property type="match status" value="1"/>
</dbReference>
<dbReference type="InterPro" id="IPR029787">
    <property type="entry name" value="Nucleotide_cyclase"/>
</dbReference>
<evidence type="ECO:0000313" key="5">
    <source>
        <dbReference type="Proteomes" id="UP000623681"/>
    </source>
</evidence>
<evidence type="ECO:0000259" key="2">
    <source>
        <dbReference type="PROSITE" id="PS50883"/>
    </source>
</evidence>
<dbReference type="Gene3D" id="3.30.450.20">
    <property type="entry name" value="PAS domain"/>
    <property type="match status" value="1"/>
</dbReference>
<sequence>MFNYLILFISITLIIYMYVQYILLNYELNNSKKLMNLILSHIGDGVIISDNNGKTISTNSIVNSITNIDEKNLKSLSSDSILKTISKIIYQNSQDGNSKDSTNLICEDDCINKSVLVTKKRNGEIYNKVTILHNLFECTTAHQIIHKMAHYDSLTGLANRSYINELLNLELETSKKNNSETAVVFIDLDNFKIINDTLGHDIGDLVLKEVSSKIQKHLGNEAHIGRLGGDEFLIILPEIKSPNDSLNKINKLLDDLNGSLPIDNKELFITASAGISICPLHSTDAKTLLKNADIAMYNAKNKGKNQCLIFNEEMSIERSTKLEIIEDLKNAIDNNEFKLFYQPKVDIMTNKMIGVEALIRWFHPKKGIIPPSKFIPIAEETGLILPIGEWVLLEGCRQNKIWQQSNYSPIEMSINLSTHQFEHPSIINTIKDILNKTQLDPKWLELEITESIAVKSFEYASRKLSKLKEIGVSVAMDDFGTGYSSFSYLKHLPIDTLKIDKTFLDDIANDTNEELITASMINLGKRLNLTVVAEGVENNEQLSFLKTNKCNIAQGYLFSKPIPSSEIEKLF</sequence>
<dbReference type="PROSITE" id="PS50883">
    <property type="entry name" value="EAL"/>
    <property type="match status" value="1"/>
</dbReference>
<feature type="domain" description="EAL" evidence="2">
    <location>
        <begin position="321"/>
        <end position="571"/>
    </location>
</feature>
<dbReference type="CDD" id="cd01949">
    <property type="entry name" value="GGDEF"/>
    <property type="match status" value="1"/>
</dbReference>
<reference evidence="4" key="1">
    <citation type="submission" date="2021-01" db="EMBL/GenBank/DDBJ databases">
        <title>Genome public.</title>
        <authorList>
            <person name="Liu C."/>
            <person name="Sun Q."/>
        </authorList>
    </citation>
    <scope>NUCLEOTIDE SEQUENCE</scope>
    <source>
        <strain evidence="4">YIM B02565</strain>
    </source>
</reference>
<dbReference type="EMBL" id="JAESWA010000017">
    <property type="protein sequence ID" value="MBL4930979.1"/>
    <property type="molecule type" value="Genomic_DNA"/>
</dbReference>
<evidence type="ECO:0000256" key="1">
    <source>
        <dbReference type="SAM" id="Phobius"/>
    </source>
</evidence>
<dbReference type="SMART" id="SM00267">
    <property type="entry name" value="GGDEF"/>
    <property type="match status" value="1"/>
</dbReference>
<dbReference type="InterPro" id="IPR001633">
    <property type="entry name" value="EAL_dom"/>
</dbReference>
<dbReference type="FunFam" id="3.30.70.270:FF:000001">
    <property type="entry name" value="Diguanylate cyclase domain protein"/>
    <property type="match status" value="1"/>
</dbReference>
<dbReference type="SUPFAM" id="SSF141868">
    <property type="entry name" value="EAL domain-like"/>
    <property type="match status" value="1"/>
</dbReference>
<dbReference type="InterPro" id="IPR043128">
    <property type="entry name" value="Rev_trsase/Diguanyl_cyclase"/>
</dbReference>
<dbReference type="SUPFAM" id="SSF55073">
    <property type="entry name" value="Nucleotide cyclase"/>
    <property type="match status" value="1"/>
</dbReference>
<proteinExistence type="predicted"/>
<dbReference type="Pfam" id="PF00563">
    <property type="entry name" value="EAL"/>
    <property type="match status" value="1"/>
</dbReference>
<dbReference type="SMART" id="SM00052">
    <property type="entry name" value="EAL"/>
    <property type="match status" value="1"/>
</dbReference>
<keyword evidence="5" id="KW-1185">Reference proteome</keyword>
<name>A0A937FD35_9CLOT</name>
<evidence type="ECO:0000259" key="3">
    <source>
        <dbReference type="PROSITE" id="PS50887"/>
    </source>
</evidence>
<gene>
    <name evidence="4" type="ORF">JK634_04115</name>
</gene>
<keyword evidence="1" id="KW-0472">Membrane</keyword>
<dbReference type="Pfam" id="PF00990">
    <property type="entry name" value="GGDEF"/>
    <property type="match status" value="1"/>
</dbReference>
<protein>
    <submittedName>
        <fullName evidence="4">EAL domain-containing protein</fullName>
    </submittedName>
</protein>
<evidence type="ECO:0000313" key="4">
    <source>
        <dbReference type="EMBL" id="MBL4930979.1"/>
    </source>
</evidence>
<dbReference type="Proteomes" id="UP000623681">
    <property type="component" value="Unassembled WGS sequence"/>
</dbReference>
<dbReference type="Gene3D" id="3.30.70.270">
    <property type="match status" value="1"/>
</dbReference>
<organism evidence="4 5">
    <name type="scientific">Clostridium paridis</name>
    <dbReference type="NCBI Taxonomy" id="2803863"/>
    <lineage>
        <taxon>Bacteria</taxon>
        <taxon>Bacillati</taxon>
        <taxon>Bacillota</taxon>
        <taxon>Clostridia</taxon>
        <taxon>Eubacteriales</taxon>
        <taxon>Clostridiaceae</taxon>
        <taxon>Clostridium</taxon>
    </lineage>
</organism>
<dbReference type="PANTHER" id="PTHR44757">
    <property type="entry name" value="DIGUANYLATE CYCLASE DGCP"/>
    <property type="match status" value="1"/>
</dbReference>
<dbReference type="RefSeq" id="WP_202766354.1">
    <property type="nucleotide sequence ID" value="NZ_JAESWA010000017.1"/>
</dbReference>
<dbReference type="PANTHER" id="PTHR44757:SF2">
    <property type="entry name" value="BIOFILM ARCHITECTURE MAINTENANCE PROTEIN MBAA"/>
    <property type="match status" value="1"/>
</dbReference>
<dbReference type="PROSITE" id="PS50887">
    <property type="entry name" value="GGDEF"/>
    <property type="match status" value="1"/>
</dbReference>
<dbReference type="CDD" id="cd01948">
    <property type="entry name" value="EAL"/>
    <property type="match status" value="1"/>
</dbReference>
<dbReference type="Gene3D" id="3.20.20.450">
    <property type="entry name" value="EAL domain"/>
    <property type="match status" value="1"/>
</dbReference>
<feature type="domain" description="GGDEF" evidence="3">
    <location>
        <begin position="179"/>
        <end position="312"/>
    </location>
</feature>